<sequence length="265" mass="26553">MQLTALLLAAAAAIASAQVVLNTTTGLVLCPAPGGNYCAGPSLESNIIIRCTGTSGQPGNCWDNLASVPPVGHKLGALCYQSTPTAGDAACSLDGIVYPDHGGAPFDIDDTESTEGTTTAPSTDPVTAEAARKRSLIGRVSTVIVYVTAGLSVPDTTPLLDVPASVSPITVSTRRTELVSTVVVYVTATSPTFPKSTILKELAATTMIAYPTATLNIASGGLVIVPSGSSEPRPTVFAGSAGALEAGAWVVRAGFVAAAAAAVLL</sequence>
<evidence type="ECO:0000313" key="2">
    <source>
        <dbReference type="EMBL" id="KAL2038203.1"/>
    </source>
</evidence>
<dbReference type="Proteomes" id="UP001590950">
    <property type="component" value="Unassembled WGS sequence"/>
</dbReference>
<feature type="signal peptide" evidence="1">
    <location>
        <begin position="1"/>
        <end position="17"/>
    </location>
</feature>
<evidence type="ECO:0000313" key="3">
    <source>
        <dbReference type="Proteomes" id="UP001590950"/>
    </source>
</evidence>
<evidence type="ECO:0000256" key="1">
    <source>
        <dbReference type="SAM" id="SignalP"/>
    </source>
</evidence>
<gene>
    <name evidence="2" type="ORF">N7G274_009151</name>
</gene>
<protein>
    <submittedName>
        <fullName evidence="2">Uncharacterized protein</fullName>
    </submittedName>
</protein>
<accession>A0ABR3ZXV1</accession>
<organism evidence="2 3">
    <name type="scientific">Stereocaulon virgatum</name>
    <dbReference type="NCBI Taxonomy" id="373712"/>
    <lineage>
        <taxon>Eukaryota</taxon>
        <taxon>Fungi</taxon>
        <taxon>Dikarya</taxon>
        <taxon>Ascomycota</taxon>
        <taxon>Pezizomycotina</taxon>
        <taxon>Lecanoromycetes</taxon>
        <taxon>OSLEUM clade</taxon>
        <taxon>Lecanoromycetidae</taxon>
        <taxon>Lecanorales</taxon>
        <taxon>Lecanorineae</taxon>
        <taxon>Stereocaulaceae</taxon>
        <taxon>Stereocaulon</taxon>
    </lineage>
</organism>
<reference evidence="2 3" key="1">
    <citation type="submission" date="2024-09" db="EMBL/GenBank/DDBJ databases">
        <title>Rethinking Asexuality: The Enigmatic Case of Functional Sexual Genes in Lepraria (Stereocaulaceae).</title>
        <authorList>
            <person name="Doellman M."/>
            <person name="Sun Y."/>
            <person name="Barcenas-Pena A."/>
            <person name="Lumbsch H.T."/>
            <person name="Grewe F."/>
        </authorList>
    </citation>
    <scope>NUCLEOTIDE SEQUENCE [LARGE SCALE GENOMIC DNA]</scope>
    <source>
        <strain evidence="2 3">Mercado 3170</strain>
    </source>
</reference>
<keyword evidence="3" id="KW-1185">Reference proteome</keyword>
<dbReference type="EMBL" id="JBEFKJ010000034">
    <property type="protein sequence ID" value="KAL2038203.1"/>
    <property type="molecule type" value="Genomic_DNA"/>
</dbReference>
<comment type="caution">
    <text evidence="2">The sequence shown here is derived from an EMBL/GenBank/DDBJ whole genome shotgun (WGS) entry which is preliminary data.</text>
</comment>
<proteinExistence type="predicted"/>
<feature type="chain" id="PRO_5047522852" evidence="1">
    <location>
        <begin position="18"/>
        <end position="265"/>
    </location>
</feature>
<name>A0ABR3ZXV1_9LECA</name>
<keyword evidence="1" id="KW-0732">Signal</keyword>